<dbReference type="InterPro" id="IPR028299">
    <property type="entry name" value="ClpA/B_CS2"/>
</dbReference>
<comment type="similarity">
    <text evidence="6">Belongs to the ClpA/ClpB family.</text>
</comment>
<organism evidence="9 10">
    <name type="scientific">Oleidesulfovibrio alaskensis (strain ATCC BAA-1058 / DSM 17464 / G20)</name>
    <name type="common">Desulfovibrio alaskensis</name>
    <dbReference type="NCBI Taxonomy" id="207559"/>
    <lineage>
        <taxon>Bacteria</taxon>
        <taxon>Pseudomonadati</taxon>
        <taxon>Thermodesulfobacteriota</taxon>
        <taxon>Desulfovibrionia</taxon>
        <taxon>Desulfovibrionales</taxon>
        <taxon>Desulfovibrionaceae</taxon>
        <taxon>Oleidesulfovibrio</taxon>
    </lineage>
</organism>
<evidence type="ECO:0000256" key="5">
    <source>
        <dbReference type="PROSITE-ProRule" id="PRU01251"/>
    </source>
</evidence>
<evidence type="ECO:0000256" key="7">
    <source>
        <dbReference type="SAM" id="MobiDB-lite"/>
    </source>
</evidence>
<dbReference type="InterPro" id="IPR019489">
    <property type="entry name" value="Clp_ATPase_C"/>
</dbReference>
<dbReference type="Proteomes" id="UP000002710">
    <property type="component" value="Chromosome"/>
</dbReference>
<dbReference type="CDD" id="cd00009">
    <property type="entry name" value="AAA"/>
    <property type="match status" value="1"/>
</dbReference>
<dbReference type="PROSITE" id="PS51903">
    <property type="entry name" value="CLP_R"/>
    <property type="match status" value="1"/>
</dbReference>
<keyword evidence="3 6" id="KW-0067">ATP-binding</keyword>
<dbReference type="KEGG" id="dde:Dde_2099"/>
<evidence type="ECO:0000256" key="2">
    <source>
        <dbReference type="ARBA" id="ARBA00022741"/>
    </source>
</evidence>
<dbReference type="GO" id="GO:0043335">
    <property type="term" value="P:protein unfolding"/>
    <property type="evidence" value="ECO:0007669"/>
    <property type="project" value="InterPro"/>
</dbReference>
<dbReference type="CDD" id="cd19499">
    <property type="entry name" value="RecA-like_ClpB_Hsp104-like"/>
    <property type="match status" value="1"/>
</dbReference>
<dbReference type="STRING" id="207559.Dde_2099"/>
<dbReference type="Pfam" id="PF07724">
    <property type="entry name" value="AAA_2"/>
    <property type="match status" value="1"/>
</dbReference>
<feature type="region of interest" description="Disordered" evidence="7">
    <location>
        <begin position="142"/>
        <end position="161"/>
    </location>
</feature>
<keyword evidence="10" id="KW-1185">Reference proteome</keyword>
<evidence type="ECO:0000256" key="1">
    <source>
        <dbReference type="ARBA" id="ARBA00022737"/>
    </source>
</evidence>
<feature type="domain" description="Clp R" evidence="8">
    <location>
        <begin position="1"/>
        <end position="143"/>
    </location>
</feature>
<dbReference type="GO" id="GO:0034605">
    <property type="term" value="P:cellular response to heat"/>
    <property type="evidence" value="ECO:0007669"/>
    <property type="project" value="TreeGrafter"/>
</dbReference>
<dbReference type="NCBIfam" id="TIGR02639">
    <property type="entry name" value="ClpA"/>
    <property type="match status" value="1"/>
</dbReference>
<dbReference type="PROSITE" id="PS00871">
    <property type="entry name" value="CLPAB_2"/>
    <property type="match status" value="1"/>
</dbReference>
<dbReference type="HOGENOM" id="CLU_005070_4_2_7"/>
<keyword evidence="1 5" id="KW-0677">Repeat</keyword>
<dbReference type="SUPFAM" id="SSF52540">
    <property type="entry name" value="P-loop containing nucleoside triphosphate hydrolases"/>
    <property type="match status" value="2"/>
</dbReference>
<dbReference type="Pfam" id="PF00004">
    <property type="entry name" value="AAA"/>
    <property type="match status" value="1"/>
</dbReference>
<gene>
    <name evidence="9" type="ordered locus">Dde_2099</name>
</gene>
<dbReference type="InterPro" id="IPR041546">
    <property type="entry name" value="ClpA/ClpB_AAA_lid"/>
</dbReference>
<dbReference type="Gene3D" id="1.10.8.60">
    <property type="match status" value="2"/>
</dbReference>
<dbReference type="PANTHER" id="PTHR11638:SF111">
    <property type="entry name" value="ATP-DEPENDENT CLP PROTEASE ATP-BINDING SUBUNIT CLPA"/>
    <property type="match status" value="1"/>
</dbReference>
<dbReference type="SMART" id="SM00382">
    <property type="entry name" value="AAA"/>
    <property type="match status" value="2"/>
</dbReference>
<dbReference type="Pfam" id="PF17871">
    <property type="entry name" value="AAA_lid_9"/>
    <property type="match status" value="1"/>
</dbReference>
<dbReference type="FunFam" id="3.40.50.300:FF:000025">
    <property type="entry name" value="ATP-dependent Clp protease subunit"/>
    <property type="match status" value="1"/>
</dbReference>
<evidence type="ECO:0000256" key="3">
    <source>
        <dbReference type="ARBA" id="ARBA00022840"/>
    </source>
</evidence>
<dbReference type="InterPro" id="IPR013461">
    <property type="entry name" value="ClpA"/>
</dbReference>
<dbReference type="InterPro" id="IPR004176">
    <property type="entry name" value="Clp_R_N"/>
</dbReference>
<keyword evidence="2 6" id="KW-0547">Nucleotide-binding</keyword>
<dbReference type="AlphaFoldDB" id="Q30ZK0"/>
<dbReference type="InterPro" id="IPR003959">
    <property type="entry name" value="ATPase_AAA_core"/>
</dbReference>
<evidence type="ECO:0000313" key="9">
    <source>
        <dbReference type="EMBL" id="ABB38896.1"/>
    </source>
</evidence>
<dbReference type="GO" id="GO:0016887">
    <property type="term" value="F:ATP hydrolysis activity"/>
    <property type="evidence" value="ECO:0007669"/>
    <property type="project" value="InterPro"/>
</dbReference>
<dbReference type="Gene3D" id="3.40.50.300">
    <property type="entry name" value="P-loop containing nucleotide triphosphate hydrolases"/>
    <property type="match status" value="2"/>
</dbReference>
<dbReference type="PROSITE" id="PS00870">
    <property type="entry name" value="CLPAB_1"/>
    <property type="match status" value="1"/>
</dbReference>
<keyword evidence="9" id="KW-0645">Protease</keyword>
<dbReference type="InterPro" id="IPR001270">
    <property type="entry name" value="ClpA/B"/>
</dbReference>
<dbReference type="PANTHER" id="PTHR11638">
    <property type="entry name" value="ATP-DEPENDENT CLP PROTEASE"/>
    <property type="match status" value="1"/>
</dbReference>
<dbReference type="RefSeq" id="WP_011368000.1">
    <property type="nucleotide sequence ID" value="NC_007519.1"/>
</dbReference>
<evidence type="ECO:0000259" key="8">
    <source>
        <dbReference type="PROSITE" id="PS51903"/>
    </source>
</evidence>
<dbReference type="InterPro" id="IPR018368">
    <property type="entry name" value="ClpA/B_CS1"/>
</dbReference>
<evidence type="ECO:0000256" key="4">
    <source>
        <dbReference type="ARBA" id="ARBA00023186"/>
    </source>
</evidence>
<protein>
    <submittedName>
        <fullName evidence="9">ATP-dependent Clp protease, ATP-binding subunit clpA</fullName>
    </submittedName>
</protein>
<dbReference type="Pfam" id="PF02861">
    <property type="entry name" value="Clp_N"/>
    <property type="match status" value="1"/>
</dbReference>
<dbReference type="GO" id="GO:0005737">
    <property type="term" value="C:cytoplasm"/>
    <property type="evidence" value="ECO:0007669"/>
    <property type="project" value="TreeGrafter"/>
</dbReference>
<proteinExistence type="inferred from homology"/>
<dbReference type="InterPro" id="IPR050130">
    <property type="entry name" value="ClpA_ClpB"/>
</dbReference>
<sequence>MIGKRLEAVLSVAVSEVKARNHEYLTLEHVLYAMTLEPQGIYILEGCGADAENLRKRLEIFFDSHLESLPEETPTEVVQTMGVQRVLQRAVMQMQSSGKNAVELGDVLAAMFEEEDSYALYFLRAQGVARLDVLEFISHGMGDWSDGEPEPAAQTADGGERQGRASALDQFTVNLTARARDGLIDPLIGRSAELERTVQVLARRRKNNPLFVGDPGVGKTAIAEGLALRIADGDVPESFADAEIFALDMGTLLAGTKYRGDFEARLKAVIKDLSAIPEAILFIDEIHTIVGAGATSGGSMDASNILKPVLASGGIRCIGSTTYEEYRNHFEKDRALSRRFQKIDVQEPSQDECLEILKGLRPYYEEFHEVRYTQPALKAAVELSSRYLQDRFLPDKAIDVIDEAGAVYKLGAHGRKRNTITVSDVERVISRMAQIPAQRVSVSDRGRLERLEEDLHSVVFGQQAAVDSVTKAILRSRAGLSSPERPTGSFLFYGPTGVGKTELAKQLAATLGVSFIRFDMSEYMEKHAVARLIGAPPGYVGFDQGGLLTEAVRKTPHAVVLLDEIEKAHPDMFNILLQVMDYAKLTDNTGRKADFRNVILIMTSNAGAQEMAAKTIGFGDSAGQDMAAKGLKAVEKLFSPEFRNRLDALVPFSNLSREVMLKIVEKFISELQRQMKDRRVTIHLSDKARERLAEKGYDSAFGARPMGRIIRTGIEDVLAREVLFGRLQKGGTVRIGVRKPAAHGADDDLGLTFRFETSAL</sequence>
<reference evidence="9 10" key="1">
    <citation type="journal article" date="2011" name="J. Bacteriol.">
        <title>Complete genome sequence and updated annotation of Desulfovibrio alaskensis G20.</title>
        <authorList>
            <person name="Hauser L.J."/>
            <person name="Land M.L."/>
            <person name="Brown S.D."/>
            <person name="Larimer F."/>
            <person name="Keller K.L."/>
            <person name="Rapp-Giles B.J."/>
            <person name="Price M.N."/>
            <person name="Lin M."/>
            <person name="Bruce D.C."/>
            <person name="Detter J.C."/>
            <person name="Tapia R."/>
            <person name="Han C.S."/>
            <person name="Goodwin L.A."/>
            <person name="Cheng J.F."/>
            <person name="Pitluck S."/>
            <person name="Copeland A."/>
            <person name="Lucas S."/>
            <person name="Nolan M."/>
            <person name="Lapidus A.L."/>
            <person name="Palumbo A.V."/>
            <person name="Wall J.D."/>
        </authorList>
    </citation>
    <scope>NUCLEOTIDE SEQUENCE [LARGE SCALE GENOMIC DNA]</scope>
    <source>
        <strain evidence="10">ATCC BAA 1058 / DSM 17464 / G20</strain>
    </source>
</reference>
<dbReference type="eggNOG" id="COG0542">
    <property type="taxonomic scope" value="Bacteria"/>
</dbReference>
<dbReference type="EMBL" id="CP000112">
    <property type="protein sequence ID" value="ABB38896.1"/>
    <property type="molecule type" value="Genomic_DNA"/>
</dbReference>
<dbReference type="Gene3D" id="1.10.1780.10">
    <property type="entry name" value="Clp, N-terminal domain"/>
    <property type="match status" value="1"/>
</dbReference>
<dbReference type="GO" id="GO:0005524">
    <property type="term" value="F:ATP binding"/>
    <property type="evidence" value="ECO:0007669"/>
    <property type="project" value="UniProtKB-KW"/>
</dbReference>
<evidence type="ECO:0000313" key="10">
    <source>
        <dbReference type="Proteomes" id="UP000002710"/>
    </source>
</evidence>
<dbReference type="PRINTS" id="PR00300">
    <property type="entry name" value="CLPPROTEASEA"/>
</dbReference>
<dbReference type="GO" id="GO:0006508">
    <property type="term" value="P:proteolysis"/>
    <property type="evidence" value="ECO:0007669"/>
    <property type="project" value="UniProtKB-KW"/>
</dbReference>
<dbReference type="SMART" id="SM01086">
    <property type="entry name" value="ClpB_D2-small"/>
    <property type="match status" value="1"/>
</dbReference>
<name>Q30ZK0_OLEA2</name>
<dbReference type="Pfam" id="PF10431">
    <property type="entry name" value="ClpB_D2-small"/>
    <property type="match status" value="1"/>
</dbReference>
<dbReference type="InterPro" id="IPR003593">
    <property type="entry name" value="AAA+_ATPase"/>
</dbReference>
<dbReference type="GO" id="GO:0008233">
    <property type="term" value="F:peptidase activity"/>
    <property type="evidence" value="ECO:0007669"/>
    <property type="project" value="UniProtKB-KW"/>
</dbReference>
<dbReference type="SUPFAM" id="SSF81923">
    <property type="entry name" value="Double Clp-N motif"/>
    <property type="match status" value="1"/>
</dbReference>
<keyword evidence="4 6" id="KW-0143">Chaperone</keyword>
<evidence type="ECO:0000256" key="6">
    <source>
        <dbReference type="RuleBase" id="RU004432"/>
    </source>
</evidence>
<dbReference type="InterPro" id="IPR036628">
    <property type="entry name" value="Clp_N_dom_sf"/>
</dbReference>
<keyword evidence="9" id="KW-0378">Hydrolase</keyword>
<dbReference type="InterPro" id="IPR027417">
    <property type="entry name" value="P-loop_NTPase"/>
</dbReference>
<accession>Q30ZK0</accession>